<dbReference type="EMBL" id="CABVQS010000036">
    <property type="protein sequence ID" value="VWD58717.1"/>
    <property type="molecule type" value="Genomic_DNA"/>
</dbReference>
<feature type="region of interest" description="Disordered" evidence="1">
    <location>
        <begin position="1"/>
        <end position="52"/>
    </location>
</feature>
<dbReference type="AlphaFoldDB" id="A0A6P3BFC3"/>
<gene>
    <name evidence="2" type="ORF">BCO71033_06232</name>
</gene>
<reference evidence="2 3" key="1">
    <citation type="submission" date="2019-09" db="EMBL/GenBank/DDBJ databases">
        <authorList>
            <person name="Depoorter E."/>
        </authorList>
    </citation>
    <scope>NUCLEOTIDE SEQUENCE [LARGE SCALE GENOMIC DNA]</scope>
    <source>
        <strain evidence="2">R-71033</strain>
    </source>
</reference>
<dbReference type="RefSeq" id="WP_166888381.1">
    <property type="nucleotide sequence ID" value="NZ_CABVQS010000036.1"/>
</dbReference>
<accession>A0A6P3BFC3</accession>
<evidence type="ECO:0000313" key="2">
    <source>
        <dbReference type="EMBL" id="VWD58717.1"/>
    </source>
</evidence>
<evidence type="ECO:0000313" key="3">
    <source>
        <dbReference type="Proteomes" id="UP000494109"/>
    </source>
</evidence>
<protein>
    <submittedName>
        <fullName evidence="2">Uncharacterized protein</fullName>
    </submittedName>
</protein>
<organism evidence="2 3">
    <name type="scientific">Burkholderia contaminans</name>
    <dbReference type="NCBI Taxonomy" id="488447"/>
    <lineage>
        <taxon>Bacteria</taxon>
        <taxon>Pseudomonadati</taxon>
        <taxon>Pseudomonadota</taxon>
        <taxon>Betaproteobacteria</taxon>
        <taxon>Burkholderiales</taxon>
        <taxon>Burkholderiaceae</taxon>
        <taxon>Burkholderia</taxon>
        <taxon>Burkholderia cepacia complex</taxon>
    </lineage>
</organism>
<dbReference type="Proteomes" id="UP000494109">
    <property type="component" value="Unassembled WGS sequence"/>
</dbReference>
<name>A0A6P3BFC3_9BURK</name>
<evidence type="ECO:0000256" key="1">
    <source>
        <dbReference type="SAM" id="MobiDB-lite"/>
    </source>
</evidence>
<sequence>MPNTGWTPACTAARASPIDSPTQTWQRDRRNAPAAAGLHHDVSPRLPRSTGT</sequence>
<proteinExistence type="predicted"/>